<evidence type="ECO:0000313" key="2">
    <source>
        <dbReference type="EMBL" id="EEF24941.1"/>
    </source>
</evidence>
<dbReference type="EMBL" id="EQ980878">
    <property type="protein sequence ID" value="EEF24941.1"/>
    <property type="molecule type" value="Genomic_DNA"/>
</dbReference>
<dbReference type="InParanoid" id="B9TGS1"/>
<feature type="compositionally biased region" description="Low complexity" evidence="1">
    <location>
        <begin position="11"/>
        <end position="24"/>
    </location>
</feature>
<keyword evidence="3" id="KW-1185">Reference proteome</keyword>
<reference evidence="3" key="1">
    <citation type="journal article" date="2010" name="Nat. Biotechnol.">
        <title>Draft genome sequence of the oilseed species Ricinus communis.</title>
        <authorList>
            <person name="Chan A.P."/>
            <person name="Crabtree J."/>
            <person name="Zhao Q."/>
            <person name="Lorenzi H."/>
            <person name="Orvis J."/>
            <person name="Puiu D."/>
            <person name="Melake-Berhan A."/>
            <person name="Jones K.M."/>
            <person name="Redman J."/>
            <person name="Chen G."/>
            <person name="Cahoon E.B."/>
            <person name="Gedil M."/>
            <person name="Stanke M."/>
            <person name="Haas B.J."/>
            <person name="Wortman J.R."/>
            <person name="Fraser-Liggett C.M."/>
            <person name="Ravel J."/>
            <person name="Rabinowicz P.D."/>
        </authorList>
    </citation>
    <scope>NUCLEOTIDE SEQUENCE [LARGE SCALE GENOMIC DNA]</scope>
    <source>
        <strain evidence="3">cv. Hale</strain>
    </source>
</reference>
<dbReference type="AlphaFoldDB" id="B9TGS1"/>
<proteinExistence type="predicted"/>
<name>B9TGS1_RICCO</name>
<feature type="compositionally biased region" description="Basic and acidic residues" evidence="1">
    <location>
        <begin position="25"/>
        <end position="42"/>
    </location>
</feature>
<accession>B9TGS1</accession>
<evidence type="ECO:0000313" key="3">
    <source>
        <dbReference type="Proteomes" id="UP000008311"/>
    </source>
</evidence>
<protein>
    <submittedName>
        <fullName evidence="2">Uncharacterized protein</fullName>
    </submittedName>
</protein>
<feature type="non-terminal residue" evidence="2">
    <location>
        <position position="1"/>
    </location>
</feature>
<evidence type="ECO:0000256" key="1">
    <source>
        <dbReference type="SAM" id="MobiDB-lite"/>
    </source>
</evidence>
<feature type="region of interest" description="Disordered" evidence="1">
    <location>
        <begin position="1"/>
        <end position="106"/>
    </location>
</feature>
<feature type="compositionally biased region" description="Polar residues" evidence="1">
    <location>
        <begin position="91"/>
        <end position="106"/>
    </location>
</feature>
<organism evidence="2 3">
    <name type="scientific">Ricinus communis</name>
    <name type="common">Castor bean</name>
    <dbReference type="NCBI Taxonomy" id="3988"/>
    <lineage>
        <taxon>Eukaryota</taxon>
        <taxon>Viridiplantae</taxon>
        <taxon>Streptophyta</taxon>
        <taxon>Embryophyta</taxon>
        <taxon>Tracheophyta</taxon>
        <taxon>Spermatophyta</taxon>
        <taxon>Magnoliopsida</taxon>
        <taxon>eudicotyledons</taxon>
        <taxon>Gunneridae</taxon>
        <taxon>Pentapetalae</taxon>
        <taxon>rosids</taxon>
        <taxon>fabids</taxon>
        <taxon>Malpighiales</taxon>
        <taxon>Euphorbiaceae</taxon>
        <taxon>Acalyphoideae</taxon>
        <taxon>Acalypheae</taxon>
        <taxon>Ricinus</taxon>
    </lineage>
</organism>
<gene>
    <name evidence="2" type="ORF">RCOM_1822190</name>
</gene>
<dbReference type="Proteomes" id="UP000008311">
    <property type="component" value="Unassembled WGS sequence"/>
</dbReference>
<sequence>SVRERPAEPDGAAVVQRRAAAGRQYRPDAVSDRRATGRDESQLHAAAGRYRVDRHAGRGRSAAQRRRAEGGTGRTEWHAAAGCGNAGGLRKTQNSTWRRNSTSART</sequence>